<dbReference type="SUPFAM" id="SSF47413">
    <property type="entry name" value="lambda repressor-like DNA-binding domains"/>
    <property type="match status" value="1"/>
</dbReference>
<dbReference type="Gene3D" id="1.25.40.10">
    <property type="entry name" value="Tetratricopeptide repeat domain"/>
    <property type="match status" value="1"/>
</dbReference>
<dbReference type="OrthoDB" id="252257at2"/>
<dbReference type="EMBL" id="VLXZ01000011">
    <property type="protein sequence ID" value="TSB45430.1"/>
    <property type="molecule type" value="Genomic_DNA"/>
</dbReference>
<comment type="caution">
    <text evidence="2">The sequence shown here is derived from an EMBL/GenBank/DDBJ whole genome shotgun (WGS) entry which is preliminary data.</text>
</comment>
<gene>
    <name evidence="2" type="ORF">FN960_15955</name>
</gene>
<dbReference type="InterPro" id="IPR010982">
    <property type="entry name" value="Lambda_DNA-bd_dom_sf"/>
</dbReference>
<dbReference type="InterPro" id="IPR011990">
    <property type="entry name" value="TPR-like_helical_dom_sf"/>
</dbReference>
<dbReference type="PROSITE" id="PS50943">
    <property type="entry name" value="HTH_CROC1"/>
    <property type="match status" value="1"/>
</dbReference>
<evidence type="ECO:0000313" key="2">
    <source>
        <dbReference type="EMBL" id="TSB45430.1"/>
    </source>
</evidence>
<dbReference type="SUPFAM" id="SSF48452">
    <property type="entry name" value="TPR-like"/>
    <property type="match status" value="1"/>
</dbReference>
<dbReference type="Gene3D" id="1.10.260.40">
    <property type="entry name" value="lambda repressor-like DNA-binding domains"/>
    <property type="match status" value="1"/>
</dbReference>
<feature type="domain" description="HTH cro/C1-type" evidence="1">
    <location>
        <begin position="7"/>
        <end position="61"/>
    </location>
</feature>
<dbReference type="RefSeq" id="WP_143849856.1">
    <property type="nucleotide sequence ID" value="NZ_VLXZ01000011.1"/>
</dbReference>
<reference evidence="2 3" key="1">
    <citation type="submission" date="2019-07" db="EMBL/GenBank/DDBJ databases">
        <authorList>
            <person name="Park Y.J."/>
            <person name="Jeong S.E."/>
            <person name="Jung H.S."/>
        </authorList>
    </citation>
    <scope>NUCLEOTIDE SEQUENCE [LARGE SCALE GENOMIC DNA]</scope>
    <source>
        <strain evidence="3">P16(2019)</strain>
    </source>
</reference>
<evidence type="ECO:0000259" key="1">
    <source>
        <dbReference type="PROSITE" id="PS50943"/>
    </source>
</evidence>
<protein>
    <submittedName>
        <fullName evidence="2">Helix-turn-helix transcriptional regulator</fullName>
    </submittedName>
</protein>
<name>A0A553ZVC1_9BACI</name>
<sequence>MHEGFIIKYYREQQHLTQQQLSKGICSVAHISRIERGTAHYSTEITYLLSNRLGVDIEHEVKKFKKVKETLDQWHVSMIMQDRTKTESYKEVLEKNTLLLQSTLGFYYQLLLVRYYLTKQHLKEAERELKQISTKNHLLSDRDIQLYYHMCGIHRLFTGEYEKALGYFKQIEPEVYRNDEYYYHLAITCYRFGHHVKAYEYARMSLNFFKQANHFRKIIDAETLILLTQSVQIVHHDLDELVDKYNDLIRSCDLFGEYEKKAILLNNLGYEYFLQSMNREANNYYKESLELYQKCNYPNYISPYAGYILTSYLLKDVESDQQLMKSVRDVMQLAKQIGNIGDTKKIKLLSYLIKGQMKQYYAYLHESLIPYLRKSGNVTLASYYEKQLFNHYIEANEGEKATQVAYSYIKGS</sequence>
<accession>A0A553ZVC1</accession>
<dbReference type="Pfam" id="PF01381">
    <property type="entry name" value="HTH_3"/>
    <property type="match status" value="1"/>
</dbReference>
<dbReference type="AlphaFoldDB" id="A0A553ZVC1"/>
<dbReference type="Proteomes" id="UP000318521">
    <property type="component" value="Unassembled WGS sequence"/>
</dbReference>
<dbReference type="SMART" id="SM00530">
    <property type="entry name" value="HTH_XRE"/>
    <property type="match status" value="1"/>
</dbReference>
<evidence type="ECO:0000313" key="3">
    <source>
        <dbReference type="Proteomes" id="UP000318521"/>
    </source>
</evidence>
<organism evidence="2 3">
    <name type="scientific">Alkalicoccobacillus porphyridii</name>
    <dbReference type="NCBI Taxonomy" id="2597270"/>
    <lineage>
        <taxon>Bacteria</taxon>
        <taxon>Bacillati</taxon>
        <taxon>Bacillota</taxon>
        <taxon>Bacilli</taxon>
        <taxon>Bacillales</taxon>
        <taxon>Bacillaceae</taxon>
        <taxon>Alkalicoccobacillus</taxon>
    </lineage>
</organism>
<dbReference type="GO" id="GO:0003677">
    <property type="term" value="F:DNA binding"/>
    <property type="evidence" value="ECO:0007669"/>
    <property type="project" value="InterPro"/>
</dbReference>
<dbReference type="Gene3D" id="1.25.40.1000">
    <property type="match status" value="1"/>
</dbReference>
<keyword evidence="3" id="KW-1185">Reference proteome</keyword>
<proteinExistence type="predicted"/>
<dbReference type="CDD" id="cd00093">
    <property type="entry name" value="HTH_XRE"/>
    <property type="match status" value="1"/>
</dbReference>
<dbReference type="InterPro" id="IPR001387">
    <property type="entry name" value="Cro/C1-type_HTH"/>
</dbReference>